<protein>
    <submittedName>
        <fullName evidence="1">Uncharacterized protein</fullName>
    </submittedName>
</protein>
<gene>
    <name evidence="1" type="ORF">LCGC14_1557540</name>
</gene>
<comment type="caution">
    <text evidence="1">The sequence shown here is derived from an EMBL/GenBank/DDBJ whole genome shotgun (WGS) entry which is preliminary data.</text>
</comment>
<evidence type="ECO:0000313" key="1">
    <source>
        <dbReference type="EMBL" id="KKM48676.1"/>
    </source>
</evidence>
<accession>A0A0F9LPE1</accession>
<proteinExistence type="predicted"/>
<reference evidence="1" key="1">
    <citation type="journal article" date="2015" name="Nature">
        <title>Complex archaea that bridge the gap between prokaryotes and eukaryotes.</title>
        <authorList>
            <person name="Spang A."/>
            <person name="Saw J.H."/>
            <person name="Jorgensen S.L."/>
            <person name="Zaremba-Niedzwiedzka K."/>
            <person name="Martijn J."/>
            <person name="Lind A.E."/>
            <person name="van Eijk R."/>
            <person name="Schleper C."/>
            <person name="Guy L."/>
            <person name="Ettema T.J."/>
        </authorList>
    </citation>
    <scope>NUCLEOTIDE SEQUENCE</scope>
</reference>
<organism evidence="1">
    <name type="scientific">marine sediment metagenome</name>
    <dbReference type="NCBI Taxonomy" id="412755"/>
    <lineage>
        <taxon>unclassified sequences</taxon>
        <taxon>metagenomes</taxon>
        <taxon>ecological metagenomes</taxon>
    </lineage>
</organism>
<name>A0A0F9LPE1_9ZZZZ</name>
<dbReference type="AlphaFoldDB" id="A0A0F9LPE1"/>
<sequence length="122" mass="13665">MATGWPDSGIPDKEALYGEYTRAQKWKDKLFRKGCHKALDIPDDDMQIHTHNQGITGRHIVALFGLAMAAAMGWRALQPVPPATQRPVGSTTSPNDVSRFITPQEFKVEFWADDGTEIRVEE</sequence>
<dbReference type="EMBL" id="LAZR01011991">
    <property type="protein sequence ID" value="KKM48676.1"/>
    <property type="molecule type" value="Genomic_DNA"/>
</dbReference>